<protein>
    <submittedName>
        <fullName evidence="2">Uncharacterized protein</fullName>
    </submittedName>
</protein>
<evidence type="ECO:0000256" key="1">
    <source>
        <dbReference type="SAM" id="MobiDB-lite"/>
    </source>
</evidence>
<dbReference type="EMBL" id="MN739456">
    <property type="protein sequence ID" value="QHT05526.1"/>
    <property type="molecule type" value="Genomic_DNA"/>
</dbReference>
<feature type="compositionally biased region" description="Polar residues" evidence="1">
    <location>
        <begin position="122"/>
        <end position="156"/>
    </location>
</feature>
<accession>A0A6C0CL62</accession>
<sequence length="156" mass="17620">MNNIYFTLIMLSLKSFTFMLNKNKKVLLLLLGILLVTMAIQFFMFREGFESAIASSMSKALDEMDDQSKDKIIQEIKDGIDSTTQIVRNRVDEIMPCLLKKSNCPNGLQYSMFGGVKGVEQSPKQESSLPEQPVNEQSISENQFPINNIETNTSPQ</sequence>
<reference evidence="2" key="1">
    <citation type="journal article" date="2020" name="Nature">
        <title>Giant virus diversity and host interactions through global metagenomics.</title>
        <authorList>
            <person name="Schulz F."/>
            <person name="Roux S."/>
            <person name="Paez-Espino D."/>
            <person name="Jungbluth S."/>
            <person name="Walsh D.A."/>
            <person name="Denef V.J."/>
            <person name="McMahon K.D."/>
            <person name="Konstantinidis K.T."/>
            <person name="Eloe-Fadrosh E.A."/>
            <person name="Kyrpides N.C."/>
            <person name="Woyke T."/>
        </authorList>
    </citation>
    <scope>NUCLEOTIDE SEQUENCE</scope>
    <source>
        <strain evidence="2">GVMAG-M-3300021375-17</strain>
    </source>
</reference>
<name>A0A6C0CL62_9ZZZZ</name>
<dbReference type="AlphaFoldDB" id="A0A6C0CL62"/>
<organism evidence="2">
    <name type="scientific">viral metagenome</name>
    <dbReference type="NCBI Taxonomy" id="1070528"/>
    <lineage>
        <taxon>unclassified sequences</taxon>
        <taxon>metagenomes</taxon>
        <taxon>organismal metagenomes</taxon>
    </lineage>
</organism>
<proteinExistence type="predicted"/>
<evidence type="ECO:0000313" key="2">
    <source>
        <dbReference type="EMBL" id="QHT05526.1"/>
    </source>
</evidence>
<feature type="region of interest" description="Disordered" evidence="1">
    <location>
        <begin position="119"/>
        <end position="156"/>
    </location>
</feature>